<dbReference type="PANTHER" id="PTHR31960">
    <property type="entry name" value="F-BOX PROTEIN PP2-A15"/>
    <property type="match status" value="1"/>
</dbReference>
<dbReference type="EMBL" id="OZ019909">
    <property type="protein sequence ID" value="CAK9208801.1"/>
    <property type="molecule type" value="Genomic_DNA"/>
</dbReference>
<organism evidence="2 3">
    <name type="scientific">Sphagnum troendelagicum</name>
    <dbReference type="NCBI Taxonomy" id="128251"/>
    <lineage>
        <taxon>Eukaryota</taxon>
        <taxon>Viridiplantae</taxon>
        <taxon>Streptophyta</taxon>
        <taxon>Embryophyta</taxon>
        <taxon>Bryophyta</taxon>
        <taxon>Sphagnophytina</taxon>
        <taxon>Sphagnopsida</taxon>
        <taxon>Sphagnales</taxon>
        <taxon>Sphagnaceae</taxon>
        <taxon>Sphagnum</taxon>
    </lineage>
</organism>
<accession>A0ABP0TYV9</accession>
<gene>
    <name evidence="2" type="ORF">CSSPTR1EN2_LOCUS9365</name>
</gene>
<reference evidence="2" key="1">
    <citation type="submission" date="2024-02" db="EMBL/GenBank/DDBJ databases">
        <authorList>
            <consortium name="ELIXIR-Norway"/>
            <consortium name="Elixir Norway"/>
        </authorList>
    </citation>
    <scope>NUCLEOTIDE SEQUENCE</scope>
</reference>
<dbReference type="CDD" id="cd22162">
    <property type="entry name" value="F-box_AtSKIP3-like"/>
    <property type="match status" value="1"/>
</dbReference>
<proteinExistence type="predicted"/>
<dbReference type="InterPro" id="IPR036047">
    <property type="entry name" value="F-box-like_dom_sf"/>
</dbReference>
<dbReference type="Pfam" id="PF00646">
    <property type="entry name" value="F-box"/>
    <property type="match status" value="1"/>
</dbReference>
<dbReference type="InterPro" id="IPR025886">
    <property type="entry name" value="PP2-like"/>
</dbReference>
<name>A0ABP0TYV9_9BRYO</name>
<dbReference type="Proteomes" id="UP001497512">
    <property type="component" value="Chromosome 17"/>
</dbReference>
<evidence type="ECO:0000313" key="3">
    <source>
        <dbReference type="Proteomes" id="UP001497512"/>
    </source>
</evidence>
<protein>
    <recommendedName>
        <fullName evidence="1">F-box domain-containing protein</fullName>
    </recommendedName>
</protein>
<evidence type="ECO:0000259" key="1">
    <source>
        <dbReference type="PROSITE" id="PS50181"/>
    </source>
</evidence>
<sequence>MEHMLKTIADKMNLQLHAKRAEGSEQVAAGSSAEAPWRTTEFSDLPEICIAMMLACLSPVEVAKLACVSRSFLDASESDLVWERFLPPPPYIHKLLAVHPNPPSQFACKEVFHHLCQPFVSSNHIQGYWLDRRTGGLNMSLSSSGLVITWSENENYWQWREDRASMFPLVAELKSVCWFEAKGEIVCTLPPGTYTLSWRILFLENFGGWTGQPVHFIFSKNDGVDIESKCHMSPGQSMPVVPGYNLPKIREVADDWREFDVGDFVVERGEEMTLLKFQMLEITGGWWKSGLCLDGVVVQPTNTIQRRSPSTIAEQSLESEPFEGPPLGFLWRFLPGYRSFQRNLGGQ</sequence>
<dbReference type="PANTHER" id="PTHR31960:SF2">
    <property type="entry name" value="F-BOX PROTEIN PP2-A15"/>
    <property type="match status" value="1"/>
</dbReference>
<evidence type="ECO:0000313" key="2">
    <source>
        <dbReference type="EMBL" id="CAK9208801.1"/>
    </source>
</evidence>
<dbReference type="Pfam" id="PF14299">
    <property type="entry name" value="PP2"/>
    <property type="match status" value="1"/>
</dbReference>
<dbReference type="PROSITE" id="PS50181">
    <property type="entry name" value="FBOX"/>
    <property type="match status" value="1"/>
</dbReference>
<keyword evidence="3" id="KW-1185">Reference proteome</keyword>
<feature type="domain" description="F-box" evidence="1">
    <location>
        <begin position="39"/>
        <end position="85"/>
    </location>
</feature>
<dbReference type="InterPro" id="IPR001810">
    <property type="entry name" value="F-box_dom"/>
</dbReference>
<dbReference type="SUPFAM" id="SSF81383">
    <property type="entry name" value="F-box domain"/>
    <property type="match status" value="1"/>
</dbReference>